<keyword evidence="3" id="KW-1185">Reference proteome</keyword>
<comment type="caution">
    <text evidence="2">The sequence shown here is derived from an EMBL/GenBank/DDBJ whole genome shotgun (WGS) entry which is preliminary data.</text>
</comment>
<feature type="domain" description="Trypsin-co-occurring" evidence="1">
    <location>
        <begin position="10"/>
        <end position="105"/>
    </location>
</feature>
<evidence type="ECO:0000313" key="2">
    <source>
        <dbReference type="EMBL" id="KKO18628.1"/>
    </source>
</evidence>
<dbReference type="Pfam" id="PF19493">
    <property type="entry name" value="Trypco1"/>
    <property type="match status" value="1"/>
</dbReference>
<dbReference type="NCBIfam" id="NF041216">
    <property type="entry name" value="CU044_2847_fam"/>
    <property type="match status" value="1"/>
</dbReference>
<dbReference type="EMBL" id="LAQJ01000245">
    <property type="protein sequence ID" value="KKO18628.1"/>
    <property type="molecule type" value="Genomic_DNA"/>
</dbReference>
<sequence>MKKIIPFDLDGSPVYIEVEDVQETSAGFQRVARDNEEKGKSENRFTDAITKVKPAAEAVLKMFQEMNTPDEIGLDFGIKFNAKAGAVFASVDSEATFKVSLKWKNKKEG</sequence>
<proteinExistence type="predicted"/>
<gene>
    <name evidence="2" type="ORF">BROFUL_02665</name>
</gene>
<accession>A0A0M2URD9</accession>
<name>A0A0M2URD9_9BACT</name>
<dbReference type="AlphaFoldDB" id="A0A0M2URD9"/>
<dbReference type="Proteomes" id="UP000034954">
    <property type="component" value="Unassembled WGS sequence"/>
</dbReference>
<evidence type="ECO:0000259" key="1">
    <source>
        <dbReference type="Pfam" id="PF19493"/>
    </source>
</evidence>
<evidence type="ECO:0000313" key="3">
    <source>
        <dbReference type="Proteomes" id="UP000034954"/>
    </source>
</evidence>
<reference evidence="2 3" key="1">
    <citation type="journal article" date="2013" name="BMC Microbiol.">
        <title>Identification of the type II cytochrome c maturation pathway in anammox bacteria by comparative genomics.</title>
        <authorList>
            <person name="Ferousi C."/>
            <person name="Speth D.R."/>
            <person name="Reimann J."/>
            <person name="Op den Camp H.J."/>
            <person name="Allen J.W."/>
            <person name="Keltjens J.T."/>
            <person name="Jetten M.S."/>
        </authorList>
    </citation>
    <scope>NUCLEOTIDE SEQUENCE [LARGE SCALE GENOMIC DNA]</scope>
    <source>
        <strain evidence="2">RU1</strain>
    </source>
</reference>
<organism evidence="2 3">
    <name type="scientific">Candidatus Brocadia fulgida</name>
    <dbReference type="NCBI Taxonomy" id="380242"/>
    <lineage>
        <taxon>Bacteria</taxon>
        <taxon>Pseudomonadati</taxon>
        <taxon>Planctomycetota</taxon>
        <taxon>Candidatus Brocadiia</taxon>
        <taxon>Candidatus Brocadiales</taxon>
        <taxon>Candidatus Brocadiaceae</taxon>
        <taxon>Candidatus Brocadia</taxon>
    </lineage>
</organism>
<dbReference type="InterPro" id="IPR045794">
    <property type="entry name" value="Trypco1"/>
</dbReference>
<protein>
    <recommendedName>
        <fullName evidence="1">Trypsin-co-occurring domain-containing protein</fullName>
    </recommendedName>
</protein>